<protein>
    <submittedName>
        <fullName evidence="1">Uncharacterized protein</fullName>
    </submittedName>
</protein>
<dbReference type="AlphaFoldDB" id="A0A5B7KFM5"/>
<evidence type="ECO:0000313" key="1">
    <source>
        <dbReference type="EMBL" id="MPD05507.1"/>
    </source>
</evidence>
<comment type="caution">
    <text evidence="1">The sequence shown here is derived from an EMBL/GenBank/DDBJ whole genome shotgun (WGS) entry which is preliminary data.</text>
</comment>
<accession>A0A5B7KFM5</accession>
<gene>
    <name evidence="1" type="ORF">E2C01_101254</name>
</gene>
<keyword evidence="2" id="KW-1185">Reference proteome</keyword>
<sequence>MSIGVEGFVDTFLQSLLAGVPLLPGTANSAHTCYHDWSPPPFPAPHLHLKILCPHIPPYSSNSLTAPHLPKFQGVLRNSA</sequence>
<reference evidence="1 2" key="1">
    <citation type="submission" date="2019-05" db="EMBL/GenBank/DDBJ databases">
        <title>Another draft genome of Portunus trituberculatus and its Hox gene families provides insights of decapod evolution.</title>
        <authorList>
            <person name="Jeong J.-H."/>
            <person name="Song I."/>
            <person name="Kim S."/>
            <person name="Choi T."/>
            <person name="Kim D."/>
            <person name="Ryu S."/>
            <person name="Kim W."/>
        </authorList>
    </citation>
    <scope>NUCLEOTIDE SEQUENCE [LARGE SCALE GENOMIC DNA]</scope>
    <source>
        <tissue evidence="1">Muscle</tissue>
    </source>
</reference>
<name>A0A5B7KFM5_PORTR</name>
<proteinExistence type="predicted"/>
<dbReference type="Proteomes" id="UP000324222">
    <property type="component" value="Unassembled WGS sequence"/>
</dbReference>
<evidence type="ECO:0000313" key="2">
    <source>
        <dbReference type="Proteomes" id="UP000324222"/>
    </source>
</evidence>
<dbReference type="EMBL" id="VSRR010146352">
    <property type="protein sequence ID" value="MPD05507.1"/>
    <property type="molecule type" value="Genomic_DNA"/>
</dbReference>
<organism evidence="1 2">
    <name type="scientific">Portunus trituberculatus</name>
    <name type="common">Swimming crab</name>
    <name type="synonym">Neptunus trituberculatus</name>
    <dbReference type="NCBI Taxonomy" id="210409"/>
    <lineage>
        <taxon>Eukaryota</taxon>
        <taxon>Metazoa</taxon>
        <taxon>Ecdysozoa</taxon>
        <taxon>Arthropoda</taxon>
        <taxon>Crustacea</taxon>
        <taxon>Multicrustacea</taxon>
        <taxon>Malacostraca</taxon>
        <taxon>Eumalacostraca</taxon>
        <taxon>Eucarida</taxon>
        <taxon>Decapoda</taxon>
        <taxon>Pleocyemata</taxon>
        <taxon>Brachyura</taxon>
        <taxon>Eubrachyura</taxon>
        <taxon>Portunoidea</taxon>
        <taxon>Portunidae</taxon>
        <taxon>Portuninae</taxon>
        <taxon>Portunus</taxon>
    </lineage>
</organism>